<sequence length="310" mass="33154">MPDHRIPDAATVRTAVAMAVRAPSAHNAQPWQWRIGYSTFHLFADPEPRPPESERDRRDLVLGCGAALHHLRVGFGALGWATTVDRLPDAADPGHLAVVTPHWAEPSERDVVLAAAIPHRRSDRRPHGSWPVPREYLAALSGEAAREGVLVRVLDRSASRLVTAAIAGEFPPDAGRPSPVRSPAGAAVLHRRAAPSAIAPDNEGTVLLVLSTPGDDTFWRLRAGEATSAVLLRATALGLASCALTEPLVTPEAREVLDDLVTDAGVPQVLLRVGWAPANAAPLPATPRRGLAHVLEPLQAPPKYHHRAVR</sequence>
<reference evidence="1 2" key="1">
    <citation type="submission" date="2020-10" db="EMBL/GenBank/DDBJ databases">
        <title>Sequencing the genomes of 1000 actinobacteria strains.</title>
        <authorList>
            <person name="Klenk H.-P."/>
        </authorList>
    </citation>
    <scope>NUCLEOTIDE SEQUENCE [LARGE SCALE GENOMIC DNA]</scope>
    <source>
        <strain evidence="1 2">DSM 44653</strain>
    </source>
</reference>
<dbReference type="RefSeq" id="WP_086857667.1">
    <property type="nucleotide sequence ID" value="NZ_JADBEG010000001.1"/>
</dbReference>
<accession>A0ABR9HSV5</accession>
<dbReference type="PANTHER" id="PTHR23026:SF123">
    <property type="entry name" value="NAD(P)H NITROREDUCTASE RV3131-RELATED"/>
    <property type="match status" value="1"/>
</dbReference>
<dbReference type="EMBL" id="JADBEG010000001">
    <property type="protein sequence ID" value="MBE1494006.1"/>
    <property type="molecule type" value="Genomic_DNA"/>
</dbReference>
<dbReference type="SUPFAM" id="SSF55469">
    <property type="entry name" value="FMN-dependent nitroreductase-like"/>
    <property type="match status" value="1"/>
</dbReference>
<gene>
    <name evidence="1" type="ORF">H4696_001106</name>
</gene>
<proteinExistence type="predicted"/>
<dbReference type="InterPro" id="IPR000415">
    <property type="entry name" value="Nitroreductase-like"/>
</dbReference>
<evidence type="ECO:0000313" key="2">
    <source>
        <dbReference type="Proteomes" id="UP000631670"/>
    </source>
</evidence>
<name>A0ABR9HSV5_9PSEU</name>
<comment type="caution">
    <text evidence="1">The sequence shown here is derived from an EMBL/GenBank/DDBJ whole genome shotgun (WGS) entry which is preliminary data.</text>
</comment>
<dbReference type="Proteomes" id="UP000631670">
    <property type="component" value="Unassembled WGS sequence"/>
</dbReference>
<organism evidence="1 2">
    <name type="scientific">Amycolatopsis lexingtonensis</name>
    <dbReference type="NCBI Taxonomy" id="218822"/>
    <lineage>
        <taxon>Bacteria</taxon>
        <taxon>Bacillati</taxon>
        <taxon>Actinomycetota</taxon>
        <taxon>Actinomycetes</taxon>
        <taxon>Pseudonocardiales</taxon>
        <taxon>Pseudonocardiaceae</taxon>
        <taxon>Amycolatopsis</taxon>
    </lineage>
</organism>
<dbReference type="PANTHER" id="PTHR23026">
    <property type="entry name" value="NADPH NITROREDUCTASE"/>
    <property type="match status" value="1"/>
</dbReference>
<protein>
    <submittedName>
        <fullName evidence="1">Nitroreductase</fullName>
    </submittedName>
</protein>
<dbReference type="Gene3D" id="3.40.109.10">
    <property type="entry name" value="NADH Oxidase"/>
    <property type="match status" value="2"/>
</dbReference>
<dbReference type="InterPro" id="IPR050627">
    <property type="entry name" value="Nitroreductase/BluB"/>
</dbReference>
<evidence type="ECO:0000313" key="1">
    <source>
        <dbReference type="EMBL" id="MBE1494006.1"/>
    </source>
</evidence>
<keyword evidence="2" id="KW-1185">Reference proteome</keyword>